<dbReference type="RefSeq" id="WP_165279417.1">
    <property type="nucleotide sequence ID" value="NZ_JAUZQE010000007.1"/>
</dbReference>
<keyword evidence="3" id="KW-1185">Reference proteome</keyword>
<feature type="region of interest" description="Disordered" evidence="1">
    <location>
        <begin position="1"/>
        <end position="71"/>
    </location>
</feature>
<name>A0ABU1D498_9BURK</name>
<evidence type="ECO:0000256" key="1">
    <source>
        <dbReference type="SAM" id="MobiDB-lite"/>
    </source>
</evidence>
<comment type="caution">
    <text evidence="2">The sequence shown here is derived from an EMBL/GenBank/DDBJ whole genome shotgun (WGS) entry which is preliminary data.</text>
</comment>
<dbReference type="Proteomes" id="UP001232156">
    <property type="component" value="Unassembled WGS sequence"/>
</dbReference>
<protein>
    <submittedName>
        <fullName evidence="2">Uncharacterized protein</fullName>
    </submittedName>
</protein>
<sequence length="71" mass="8066">MPSQSDIARDTQKGLEEANRKEAERTQRNEDDRATQFDGDPNAQGIEGGLFKPQDDTPLIIRKREQDDPKP</sequence>
<dbReference type="EMBL" id="JAUZQE010000007">
    <property type="protein sequence ID" value="MDR4125220.1"/>
    <property type="molecule type" value="Genomic_DNA"/>
</dbReference>
<feature type="compositionally biased region" description="Basic and acidic residues" evidence="1">
    <location>
        <begin position="7"/>
        <end position="35"/>
    </location>
</feature>
<accession>A0ABU1D498</accession>
<gene>
    <name evidence="2" type="ORF">Q8947_04370</name>
</gene>
<evidence type="ECO:0000313" key="2">
    <source>
        <dbReference type="EMBL" id="MDR4125220.1"/>
    </source>
</evidence>
<organism evidence="2 3">
    <name type="scientific">Yanghanlia caeni</name>
    <dbReference type="NCBI Taxonomy" id="3064283"/>
    <lineage>
        <taxon>Bacteria</taxon>
        <taxon>Pseudomonadati</taxon>
        <taxon>Pseudomonadota</taxon>
        <taxon>Betaproteobacteria</taxon>
        <taxon>Burkholderiales</taxon>
        <taxon>Alcaligenaceae</taxon>
        <taxon>Yanghanlia</taxon>
    </lineage>
</organism>
<evidence type="ECO:0000313" key="3">
    <source>
        <dbReference type="Proteomes" id="UP001232156"/>
    </source>
</evidence>
<reference evidence="2 3" key="1">
    <citation type="submission" date="2023-08" db="EMBL/GenBank/DDBJ databases">
        <title>Alcaligenaceae gen. nov., a novel taxon isolated from the sludge of Yixing Pesticide Factory.</title>
        <authorList>
            <person name="Ruan L."/>
        </authorList>
    </citation>
    <scope>NUCLEOTIDE SEQUENCE [LARGE SCALE GENOMIC DNA]</scope>
    <source>
        <strain evidence="2 3">LG-2</strain>
    </source>
</reference>
<proteinExistence type="predicted"/>
<feature type="compositionally biased region" description="Basic and acidic residues" evidence="1">
    <location>
        <begin position="62"/>
        <end position="71"/>
    </location>
</feature>